<dbReference type="AlphaFoldDB" id="A0A323VDL5"/>
<dbReference type="EMBL" id="QKNV01000015">
    <property type="protein sequence ID" value="PZA22962.1"/>
    <property type="molecule type" value="Genomic_DNA"/>
</dbReference>
<sequence>MPTVMFLGHSAAASGGEIALLRLIPALQPAVHPVVVLGEDGALVERLTALGVDVRVMPLPGSTKDLRKDTLRNPLVALGRITSVLRYAVQLRRVIRELDVDLVHTNSLKAGFYGTLAARLAGVPSVWHVRDRIAPDYLPGAAVAATRLATAVLPSRVISNSRATAGTLSPRLAALLGRRAALSPAPIGDPIDTALVQRASPRTGDGPLRIGMVGRFSPWKGQLVAIRAFAQAHLGDDARLVLIGAAMFGEQDYERQVHEEIDRLGLRDRVELTGFVTDVFGVLSGLDVLVHASTIPEPFGQVVLEGLAAGVPVVATREGGPGEILTDHVDGLLHDAGDVDQLAAALRELQADPALRARLTQAGLARVLDFSPQSIGAQVLAVYAELISTTREVQTA</sequence>
<keyword evidence="1" id="KW-0328">Glycosyltransferase</keyword>
<evidence type="ECO:0000313" key="5">
    <source>
        <dbReference type="EMBL" id="MBB3676993.1"/>
    </source>
</evidence>
<dbReference type="GO" id="GO:0016757">
    <property type="term" value="F:glycosyltransferase activity"/>
    <property type="evidence" value="ECO:0007669"/>
    <property type="project" value="UniProtKB-KW"/>
</dbReference>
<dbReference type="Proteomes" id="UP000247602">
    <property type="component" value="Unassembled WGS sequence"/>
</dbReference>
<dbReference type="Proteomes" id="UP000580718">
    <property type="component" value="Unassembled WGS sequence"/>
</dbReference>
<dbReference type="RefSeq" id="WP_110550751.1">
    <property type="nucleotide sequence ID" value="NZ_JACIBU010000001.1"/>
</dbReference>
<dbReference type="Pfam" id="PF13579">
    <property type="entry name" value="Glyco_trans_4_4"/>
    <property type="match status" value="1"/>
</dbReference>
<dbReference type="PANTHER" id="PTHR12526">
    <property type="entry name" value="GLYCOSYLTRANSFERASE"/>
    <property type="match status" value="1"/>
</dbReference>
<evidence type="ECO:0000259" key="4">
    <source>
        <dbReference type="Pfam" id="PF13579"/>
    </source>
</evidence>
<dbReference type="OrthoDB" id="9814612at2"/>
<dbReference type="Pfam" id="PF00534">
    <property type="entry name" value="Glycos_transf_1"/>
    <property type="match status" value="1"/>
</dbReference>
<reference evidence="6 7" key="1">
    <citation type="submission" date="2018-06" db="EMBL/GenBank/DDBJ databases">
        <title>Draft genome sequence of Modestobacter versicolor CP153-2.</title>
        <authorList>
            <person name="Gundlapally S.R."/>
        </authorList>
    </citation>
    <scope>NUCLEOTIDE SEQUENCE [LARGE SCALE GENOMIC DNA]</scope>
    <source>
        <strain evidence="6 7">CP153-2</strain>
    </source>
</reference>
<dbReference type="Gene3D" id="3.40.50.2000">
    <property type="entry name" value="Glycogen Phosphorylase B"/>
    <property type="match status" value="2"/>
</dbReference>
<dbReference type="EMBL" id="JACIBU010000001">
    <property type="protein sequence ID" value="MBB3676993.1"/>
    <property type="molecule type" value="Genomic_DNA"/>
</dbReference>
<proteinExistence type="predicted"/>
<comment type="caution">
    <text evidence="6">The sequence shown here is derived from an EMBL/GenBank/DDBJ whole genome shotgun (WGS) entry which is preliminary data.</text>
</comment>
<evidence type="ECO:0000259" key="3">
    <source>
        <dbReference type="Pfam" id="PF00534"/>
    </source>
</evidence>
<gene>
    <name evidence="6" type="ORF">DMO24_02410</name>
    <name evidence="5" type="ORF">FHX36_002728</name>
</gene>
<dbReference type="PANTHER" id="PTHR12526:SF510">
    <property type="entry name" value="D-INOSITOL 3-PHOSPHATE GLYCOSYLTRANSFERASE"/>
    <property type="match status" value="1"/>
</dbReference>
<evidence type="ECO:0000313" key="7">
    <source>
        <dbReference type="Proteomes" id="UP000247602"/>
    </source>
</evidence>
<protein>
    <submittedName>
        <fullName evidence="6">Glycosyltransferase family 1 protein</fullName>
    </submittedName>
    <submittedName>
        <fullName evidence="5">Glycosyltransferase involved in cell wall biosynthesis</fullName>
    </submittedName>
</protein>
<reference evidence="5 8" key="2">
    <citation type="submission" date="2020-08" db="EMBL/GenBank/DDBJ databases">
        <title>Sequencing the genomes of 1000 actinobacteria strains.</title>
        <authorList>
            <person name="Klenk H.-P."/>
        </authorList>
    </citation>
    <scope>NUCLEOTIDE SEQUENCE [LARGE SCALE GENOMIC DNA]</scope>
    <source>
        <strain evidence="5 8">DSM 16678</strain>
    </source>
</reference>
<dbReference type="CDD" id="cd03801">
    <property type="entry name" value="GT4_PimA-like"/>
    <property type="match status" value="1"/>
</dbReference>
<evidence type="ECO:0000313" key="6">
    <source>
        <dbReference type="EMBL" id="PZA22962.1"/>
    </source>
</evidence>
<dbReference type="InterPro" id="IPR001296">
    <property type="entry name" value="Glyco_trans_1"/>
</dbReference>
<dbReference type="SUPFAM" id="SSF53756">
    <property type="entry name" value="UDP-Glycosyltransferase/glycogen phosphorylase"/>
    <property type="match status" value="1"/>
</dbReference>
<evidence type="ECO:0000256" key="2">
    <source>
        <dbReference type="ARBA" id="ARBA00022679"/>
    </source>
</evidence>
<feature type="domain" description="Glycosyl transferase family 1" evidence="3">
    <location>
        <begin position="199"/>
        <end position="363"/>
    </location>
</feature>
<evidence type="ECO:0000256" key="1">
    <source>
        <dbReference type="ARBA" id="ARBA00022676"/>
    </source>
</evidence>
<organism evidence="6 7">
    <name type="scientific">Modestobacter versicolor</name>
    <dbReference type="NCBI Taxonomy" id="429133"/>
    <lineage>
        <taxon>Bacteria</taxon>
        <taxon>Bacillati</taxon>
        <taxon>Actinomycetota</taxon>
        <taxon>Actinomycetes</taxon>
        <taxon>Geodermatophilales</taxon>
        <taxon>Geodermatophilaceae</taxon>
        <taxon>Modestobacter</taxon>
    </lineage>
</organism>
<name>A0A323VDL5_9ACTN</name>
<keyword evidence="2 6" id="KW-0808">Transferase</keyword>
<feature type="domain" description="Glycosyltransferase subfamily 4-like N-terminal" evidence="4">
    <location>
        <begin position="15"/>
        <end position="164"/>
    </location>
</feature>
<dbReference type="InterPro" id="IPR028098">
    <property type="entry name" value="Glyco_trans_4-like_N"/>
</dbReference>
<evidence type="ECO:0000313" key="8">
    <source>
        <dbReference type="Proteomes" id="UP000580718"/>
    </source>
</evidence>
<accession>A0A323VDL5</accession>
<keyword evidence="7" id="KW-1185">Reference proteome</keyword>